<organism evidence="1 2">
    <name type="scientific">Pedobacter chinensis</name>
    <dbReference type="NCBI Taxonomy" id="2282421"/>
    <lineage>
        <taxon>Bacteria</taxon>
        <taxon>Pseudomonadati</taxon>
        <taxon>Bacteroidota</taxon>
        <taxon>Sphingobacteriia</taxon>
        <taxon>Sphingobacteriales</taxon>
        <taxon>Sphingobacteriaceae</taxon>
        <taxon>Pedobacter</taxon>
    </lineage>
</organism>
<protein>
    <submittedName>
        <fullName evidence="1">Uncharacterized protein</fullName>
    </submittedName>
</protein>
<evidence type="ECO:0000313" key="1">
    <source>
        <dbReference type="EMBL" id="RDC55645.1"/>
    </source>
</evidence>
<reference evidence="1 2" key="1">
    <citation type="submission" date="2018-07" db="EMBL/GenBank/DDBJ databases">
        <title>Pedobacter sp. nov., isolated from soil.</title>
        <authorList>
            <person name="Zhou L.Y."/>
            <person name="Du Z.J."/>
        </authorList>
    </citation>
    <scope>NUCLEOTIDE SEQUENCE [LARGE SCALE GENOMIC DNA]</scope>
    <source>
        <strain evidence="1 2">JDX94</strain>
    </source>
</reference>
<accession>A0A369PWT1</accession>
<proteinExistence type="predicted"/>
<evidence type="ECO:0000313" key="2">
    <source>
        <dbReference type="Proteomes" id="UP000253961"/>
    </source>
</evidence>
<keyword evidence="2" id="KW-1185">Reference proteome</keyword>
<name>A0A369PWT1_9SPHI</name>
<dbReference type="EMBL" id="QPKV01000006">
    <property type="protein sequence ID" value="RDC55645.1"/>
    <property type="molecule type" value="Genomic_DNA"/>
</dbReference>
<dbReference type="RefSeq" id="WP_115403682.1">
    <property type="nucleotide sequence ID" value="NZ_QPKV01000006.1"/>
</dbReference>
<dbReference type="AlphaFoldDB" id="A0A369PWT1"/>
<sequence length="87" mass="9957">MKETIVTRVAVELLERQAEIAAGRTGFACMYRIGRRIWILHRYVKICKEKGLLPEPGVFSMLGEFELLKIKFRESLVNGNADLFGLD</sequence>
<dbReference type="Proteomes" id="UP000253961">
    <property type="component" value="Unassembled WGS sequence"/>
</dbReference>
<comment type="caution">
    <text evidence="1">The sequence shown here is derived from an EMBL/GenBank/DDBJ whole genome shotgun (WGS) entry which is preliminary data.</text>
</comment>
<gene>
    <name evidence="1" type="ORF">DU508_15320</name>
</gene>